<name>A0A847RY17_9BACT</name>
<dbReference type="InterPro" id="IPR011990">
    <property type="entry name" value="TPR-like_helical_dom_sf"/>
</dbReference>
<dbReference type="RefSeq" id="WP_168873934.1">
    <property type="nucleotide sequence ID" value="NZ_JABAIA010000003.1"/>
</dbReference>
<gene>
    <name evidence="2" type="ORF">HGH92_27050</name>
</gene>
<feature type="transmembrane region" description="Helical" evidence="1">
    <location>
        <begin position="233"/>
        <end position="250"/>
    </location>
</feature>
<evidence type="ECO:0000313" key="2">
    <source>
        <dbReference type="EMBL" id="NLR67993.1"/>
    </source>
</evidence>
<feature type="transmembrane region" description="Helical" evidence="1">
    <location>
        <begin position="149"/>
        <end position="171"/>
    </location>
</feature>
<keyword evidence="1" id="KW-0472">Membrane</keyword>
<organism evidence="2 3">
    <name type="scientific">Chitinophaga varians</name>
    <dbReference type="NCBI Taxonomy" id="2202339"/>
    <lineage>
        <taxon>Bacteria</taxon>
        <taxon>Pseudomonadati</taxon>
        <taxon>Bacteroidota</taxon>
        <taxon>Chitinophagia</taxon>
        <taxon>Chitinophagales</taxon>
        <taxon>Chitinophagaceae</taxon>
        <taxon>Chitinophaga</taxon>
    </lineage>
</organism>
<feature type="transmembrane region" description="Helical" evidence="1">
    <location>
        <begin position="292"/>
        <end position="311"/>
    </location>
</feature>
<accession>A0A847RY17</accession>
<dbReference type="Proteomes" id="UP000570474">
    <property type="component" value="Unassembled WGS sequence"/>
</dbReference>
<dbReference type="AlphaFoldDB" id="A0A847RY17"/>
<dbReference type="Gene3D" id="1.25.40.10">
    <property type="entry name" value="Tetratricopeptide repeat domain"/>
    <property type="match status" value="1"/>
</dbReference>
<feature type="transmembrane region" description="Helical" evidence="1">
    <location>
        <begin position="262"/>
        <end position="280"/>
    </location>
</feature>
<keyword evidence="1" id="KW-1133">Transmembrane helix</keyword>
<feature type="transmembrane region" description="Helical" evidence="1">
    <location>
        <begin position="7"/>
        <end position="26"/>
    </location>
</feature>
<keyword evidence="3" id="KW-1185">Reference proteome</keyword>
<evidence type="ECO:0000313" key="3">
    <source>
        <dbReference type="Proteomes" id="UP000570474"/>
    </source>
</evidence>
<feature type="transmembrane region" description="Helical" evidence="1">
    <location>
        <begin position="335"/>
        <end position="356"/>
    </location>
</feature>
<reference evidence="2 3" key="1">
    <citation type="submission" date="2020-04" db="EMBL/GenBank/DDBJ databases">
        <authorList>
            <person name="Yin C."/>
        </authorList>
    </citation>
    <scope>NUCLEOTIDE SEQUENCE [LARGE SCALE GENOMIC DNA]</scope>
    <source>
        <strain evidence="2 3">Ae27</strain>
    </source>
</reference>
<feature type="transmembrane region" description="Helical" evidence="1">
    <location>
        <begin position="191"/>
        <end position="212"/>
    </location>
</feature>
<dbReference type="EMBL" id="JABAIA010000003">
    <property type="protein sequence ID" value="NLR67993.1"/>
    <property type="molecule type" value="Genomic_DNA"/>
</dbReference>
<proteinExistence type="predicted"/>
<feature type="transmembrane region" description="Helical" evidence="1">
    <location>
        <begin position="392"/>
        <end position="410"/>
    </location>
</feature>
<evidence type="ECO:0008006" key="4">
    <source>
        <dbReference type="Google" id="ProtNLM"/>
    </source>
</evidence>
<evidence type="ECO:0000256" key="1">
    <source>
        <dbReference type="SAM" id="Phobius"/>
    </source>
</evidence>
<protein>
    <recommendedName>
        <fullName evidence="4">Glycosyltransferase RgtA/B/C/D-like domain-containing protein</fullName>
    </recommendedName>
</protein>
<feature type="transmembrane region" description="Helical" evidence="1">
    <location>
        <begin position="368"/>
        <end position="386"/>
    </location>
</feature>
<feature type="transmembrane region" description="Helical" evidence="1">
    <location>
        <begin position="71"/>
        <end position="93"/>
    </location>
</feature>
<dbReference type="SUPFAM" id="SSF48452">
    <property type="entry name" value="TPR-like"/>
    <property type="match status" value="1"/>
</dbReference>
<comment type="caution">
    <text evidence="2">The sequence shown here is derived from an EMBL/GenBank/DDBJ whole genome shotgun (WGS) entry which is preliminary data.</text>
</comment>
<feature type="transmembrane region" description="Helical" evidence="1">
    <location>
        <begin position="100"/>
        <end position="118"/>
    </location>
</feature>
<keyword evidence="1" id="KW-0812">Transmembrane</keyword>
<sequence length="625" mass="71414">MKKWKQYDYLICALVFVLVSLIWSQLSNYTWDDDAISRFLNVQDAGKHPKEFLSSWNRPLFVVLFYLPVQLFGRMGVVVTMVLLTAGSGILLYRALKHKGVPHAVVVMVFLLFQTFLFGISRDAMTEPLASFLVCLGIYFLYRKQFGWFALVGGLLPLARPEGVLFLPFWLFPLLQQRMYRYIPLLGAGLAAWGLGLFIYTGQPLALVQEMLSSGEKKNRYGHVGLTHHIGKYVYVLGPVAFFFFLWGYLEHLKKMLADYFIVLQFTVGFLIYVIFAVYMDLGQSGGALRNLITLAPFAAVICVYGFNYWWDMFTVPAVTKKNVRPARPRDRKELWVFVVFILLVAWLSFTNELHLRQTYNPDKKDYTIFKALVVCCLLAVLPVFSKKRKPPYGIAAALLVWQVLFTLYYENPDSHGNQERGGMNDMTAFVGSGPLRQQKVYCNHPWYFWAAGRHPNDTVHTGSISAAGKAAMQPGQLVIWESHYTGENYTNMPVNVFLNDSTFAPVYVIQNREREALAVLFVKLWPQPADNDRFFASLMQAYPKEERLLYFKGVYERDRKKDVAQSIADFTAALALKPAEPDVYLGRGVSWLMLNDRPKACQDLQQAAILGSQQAPQLLKTYCK</sequence>